<dbReference type="OrthoDB" id="406838at2759"/>
<dbReference type="PRINTS" id="PR00013">
    <property type="entry name" value="FNTYPEII"/>
</dbReference>
<dbReference type="GeneID" id="399530"/>
<evidence type="ECO:0000256" key="9">
    <source>
        <dbReference type="ARBA" id="ARBA00071215"/>
    </source>
</evidence>
<dbReference type="SMART" id="SM00059">
    <property type="entry name" value="FN2"/>
    <property type="match status" value="4"/>
</dbReference>
<evidence type="ECO:0000256" key="2">
    <source>
        <dbReference type="ARBA" id="ARBA00010011"/>
    </source>
</evidence>
<dbReference type="FunFam" id="2.10.10.10:FF:000009">
    <property type="entry name" value="Epididymal sperm-binding protein 1"/>
    <property type="match status" value="1"/>
</dbReference>
<organism evidence="16 18">
    <name type="scientific">Canis lupus familiaris</name>
    <name type="common">Dog</name>
    <name type="synonym">Canis familiaris</name>
    <dbReference type="NCBI Taxonomy" id="9615"/>
    <lineage>
        <taxon>Eukaryota</taxon>
        <taxon>Metazoa</taxon>
        <taxon>Chordata</taxon>
        <taxon>Craniata</taxon>
        <taxon>Vertebrata</taxon>
        <taxon>Euteleostomi</taxon>
        <taxon>Mammalia</taxon>
        <taxon>Eutheria</taxon>
        <taxon>Laurasiatheria</taxon>
        <taxon>Carnivora</taxon>
        <taxon>Caniformia</taxon>
        <taxon>Canidae</taxon>
        <taxon>Canis</taxon>
    </lineage>
</organism>
<gene>
    <name evidence="16" type="primary">ELSPBP1</name>
</gene>
<comment type="function">
    <text evidence="8">Binds to spermatozoa upon ejaculation and may play a role in sperm capacitation. Has phosphorylcholine-binding activity.</text>
</comment>
<keyword evidence="12" id="KW-0472">Membrane</keyword>
<evidence type="ECO:0000256" key="8">
    <source>
        <dbReference type="ARBA" id="ARBA00053061"/>
    </source>
</evidence>
<dbReference type="PROSITE" id="PS51092">
    <property type="entry name" value="FN2_2"/>
    <property type="match status" value="4"/>
</dbReference>
<dbReference type="PANTHER" id="PTHR22918">
    <property type="entry name" value="SEMINAL PLASMA PROTEIN"/>
    <property type="match status" value="1"/>
</dbReference>
<dbReference type="Gene3D" id="2.10.10.10">
    <property type="entry name" value="Fibronectin, type II, collagen-binding"/>
    <property type="match status" value="4"/>
</dbReference>
<dbReference type="InterPro" id="IPR000562">
    <property type="entry name" value="FN_type2_dom"/>
</dbReference>
<feature type="domain" description="Fibronectin type-II" evidence="13">
    <location>
        <begin position="107"/>
        <end position="155"/>
    </location>
</feature>
<keyword evidence="5" id="KW-0677">Repeat</keyword>
<dbReference type="KEGG" id="cfa:399530"/>
<keyword evidence="7" id="KW-0278">Fertilization</keyword>
<comment type="caution">
    <text evidence="11">Lacks conserved residue(s) required for the propagation of feature annotation.</text>
</comment>
<reference evidence="16" key="4">
    <citation type="submission" date="2025-05" db="UniProtKB">
        <authorList>
            <consortium name="Ensembl"/>
        </authorList>
    </citation>
    <scope>IDENTIFICATION</scope>
</reference>
<dbReference type="SUPFAM" id="SSF57440">
    <property type="entry name" value="Kringle-like"/>
    <property type="match status" value="4"/>
</dbReference>
<feature type="disulfide bond" evidence="11">
    <location>
        <begin position="126"/>
        <end position="153"/>
    </location>
</feature>
<keyword evidence="4" id="KW-0732">Signal</keyword>
<feature type="disulfide bond" evidence="11">
    <location>
        <begin position="112"/>
        <end position="138"/>
    </location>
</feature>
<keyword evidence="12" id="KW-0812">Transmembrane</keyword>
<dbReference type="Proteomes" id="UP000694542">
    <property type="component" value="Chromosome 1"/>
</dbReference>
<feature type="domain" description="Fibronectin type-II" evidence="13">
    <location>
        <begin position="215"/>
        <end position="261"/>
    </location>
</feature>
<protein>
    <recommendedName>
        <fullName evidence="9">Epididymal sperm-binding protein 1</fullName>
    </recommendedName>
    <alternativeName>
        <fullName evidence="10">Epididymal secretory protein 12</fullName>
    </alternativeName>
</protein>
<feature type="domain" description="Fibronectin type-II" evidence="13">
    <location>
        <begin position="62"/>
        <end position="106"/>
    </location>
</feature>
<dbReference type="GO" id="GO:1902492">
    <property type="term" value="P:positive regulation of sperm capacitation"/>
    <property type="evidence" value="ECO:0007669"/>
    <property type="project" value="UniProtKB-ARBA"/>
</dbReference>
<reference evidence="15" key="3">
    <citation type="submission" date="2019-03" db="EMBL/GenBank/DDBJ databases">
        <authorList>
            <person name="Warren W.C."/>
            <person name="Johnson G.S."/>
        </authorList>
    </citation>
    <scope>NUCLEOTIDE SEQUENCE [LARGE SCALE GENOMIC DNA]</scope>
    <source>
        <strain evidence="15">Basenji</strain>
    </source>
</reference>
<dbReference type="GO" id="GO:0033700">
    <property type="term" value="P:phospholipid efflux"/>
    <property type="evidence" value="ECO:0007669"/>
    <property type="project" value="UniProtKB-ARBA"/>
</dbReference>
<dbReference type="Proteomes" id="UP000002254">
    <property type="component" value="Chromosome 1"/>
</dbReference>
<evidence type="ECO:0000256" key="1">
    <source>
        <dbReference type="ARBA" id="ARBA00004613"/>
    </source>
</evidence>
<evidence type="ECO:0000256" key="5">
    <source>
        <dbReference type="ARBA" id="ARBA00022737"/>
    </source>
</evidence>
<keyword evidence="6 11" id="KW-1015">Disulfide bond</keyword>
<evidence type="ECO:0000256" key="12">
    <source>
        <dbReference type="SAM" id="Phobius"/>
    </source>
</evidence>
<feature type="transmembrane region" description="Helical" evidence="12">
    <location>
        <begin position="20"/>
        <end position="35"/>
    </location>
</feature>
<evidence type="ECO:0000313" key="18">
    <source>
        <dbReference type="Proteomes" id="UP000694542"/>
    </source>
</evidence>
<evidence type="ECO:0000259" key="13">
    <source>
        <dbReference type="PROSITE" id="PS51092"/>
    </source>
</evidence>
<dbReference type="Ensembl" id="ENSCAFT00000037420.4">
    <property type="protein sequence ID" value="ENSCAFP00000032923.4"/>
    <property type="gene ID" value="ENSCAFG00000004061.6"/>
</dbReference>
<comment type="similarity">
    <text evidence="2">Belongs to the seminal plasma protein family.</text>
</comment>
<dbReference type="Ensembl" id="ENSCAFT00040003489.1">
    <property type="protein sequence ID" value="ENSCAFP00040002992.1"/>
    <property type="gene ID" value="ENSCAFG00040001797.1"/>
</dbReference>
<reference evidence="14 17" key="1">
    <citation type="journal article" date="2005" name="Nature">
        <title>Genome sequence, comparative analysis and haplotype structure of the domestic dog.</title>
        <authorList>
            <consortium name="Broad Sequencing Platform"/>
            <person name="Lindblad-Toh K."/>
            <person name="Wade C.M."/>
            <person name="Mikkelsen T.S."/>
            <person name="Karlsson E.K."/>
            <person name="Jaffe D.B."/>
            <person name="Kamal M."/>
            <person name="Clamp M."/>
            <person name="Chang J.L."/>
            <person name="Kulbokas E.J. III"/>
            <person name="Zody M.C."/>
            <person name="Mauceli E."/>
            <person name="Xie X."/>
            <person name="Breen M."/>
            <person name="Wayne R.K."/>
            <person name="Ostrander E.A."/>
            <person name="Ponting C.P."/>
            <person name="Galibert F."/>
            <person name="Smith D.R."/>
            <person name="DeJong P.J."/>
            <person name="Kirkness E."/>
            <person name="Alvarez P."/>
            <person name="Biagi T."/>
            <person name="Brockman W."/>
            <person name="Butler J."/>
            <person name="Chin C.W."/>
            <person name="Cook A."/>
            <person name="Cuff J."/>
            <person name="Daly M.J."/>
            <person name="DeCaprio D."/>
            <person name="Gnerre S."/>
            <person name="Grabherr M."/>
            <person name="Kellis M."/>
            <person name="Kleber M."/>
            <person name="Bardeleben C."/>
            <person name="Goodstadt L."/>
            <person name="Heger A."/>
            <person name="Hitte C."/>
            <person name="Kim L."/>
            <person name="Koepfli K.P."/>
            <person name="Parker H.G."/>
            <person name="Pollinger J.P."/>
            <person name="Searle S.M."/>
            <person name="Sutter N.B."/>
            <person name="Thomas R."/>
            <person name="Webber C."/>
            <person name="Baldwin J."/>
            <person name="Abebe A."/>
            <person name="Abouelleil A."/>
            <person name="Aftuck L."/>
            <person name="Ait-Zahra M."/>
            <person name="Aldredge T."/>
            <person name="Allen N."/>
            <person name="An P."/>
            <person name="Anderson S."/>
            <person name="Antoine C."/>
            <person name="Arachchi H."/>
            <person name="Aslam A."/>
            <person name="Ayotte L."/>
            <person name="Bachantsang P."/>
            <person name="Barry A."/>
            <person name="Bayul T."/>
            <person name="Benamara M."/>
            <person name="Berlin A."/>
            <person name="Bessette D."/>
            <person name="Blitshteyn B."/>
            <person name="Bloom T."/>
            <person name="Blye J."/>
            <person name="Boguslavskiy L."/>
            <person name="Bonnet C."/>
            <person name="Boukhgalter B."/>
            <person name="Brown A."/>
            <person name="Cahill P."/>
            <person name="Calixte N."/>
            <person name="Camarata J."/>
            <person name="Cheshatsang Y."/>
            <person name="Chu J."/>
            <person name="Citroen M."/>
            <person name="Collymore A."/>
            <person name="Cooke P."/>
            <person name="Dawoe T."/>
            <person name="Daza R."/>
            <person name="Decktor K."/>
            <person name="DeGray S."/>
            <person name="Dhargay N."/>
            <person name="Dooley K."/>
            <person name="Dooley K."/>
            <person name="Dorje P."/>
            <person name="Dorjee K."/>
            <person name="Dorris L."/>
            <person name="Duffey N."/>
            <person name="Dupes A."/>
            <person name="Egbiremolen O."/>
            <person name="Elong R."/>
            <person name="Falk J."/>
            <person name="Farina A."/>
            <person name="Faro S."/>
            <person name="Ferguson D."/>
            <person name="Ferreira P."/>
            <person name="Fisher S."/>
            <person name="FitzGerald M."/>
            <person name="Foley K."/>
            <person name="Foley C."/>
            <person name="Franke A."/>
            <person name="Friedrich D."/>
            <person name="Gage D."/>
            <person name="Garber M."/>
            <person name="Gearin G."/>
            <person name="Giannoukos G."/>
            <person name="Goode T."/>
            <person name="Goyette A."/>
            <person name="Graham J."/>
            <person name="Grandbois E."/>
            <person name="Gyaltsen K."/>
            <person name="Hafez N."/>
            <person name="Hagopian D."/>
            <person name="Hagos B."/>
            <person name="Hall J."/>
            <person name="Healy C."/>
            <person name="Hegarty R."/>
            <person name="Honan T."/>
            <person name="Horn A."/>
            <person name="Houde N."/>
            <person name="Hughes L."/>
            <person name="Hunnicutt L."/>
            <person name="Husby M."/>
            <person name="Jester B."/>
            <person name="Jones C."/>
            <person name="Kamat A."/>
            <person name="Kanga B."/>
            <person name="Kells C."/>
            <person name="Khazanovich D."/>
            <person name="Kieu A.C."/>
            <person name="Kisner P."/>
            <person name="Kumar M."/>
            <person name="Lance K."/>
            <person name="Landers T."/>
            <person name="Lara M."/>
            <person name="Lee W."/>
            <person name="Leger J.P."/>
            <person name="Lennon N."/>
            <person name="Leuper L."/>
            <person name="LeVine S."/>
            <person name="Liu J."/>
            <person name="Liu X."/>
            <person name="Lokyitsang Y."/>
            <person name="Lokyitsang T."/>
            <person name="Lui A."/>
            <person name="Macdonald J."/>
            <person name="Major J."/>
            <person name="Marabella R."/>
            <person name="Maru K."/>
            <person name="Matthews C."/>
            <person name="McDonough S."/>
            <person name="Mehta T."/>
            <person name="Meldrim J."/>
            <person name="Melnikov A."/>
            <person name="Meneus L."/>
            <person name="Mihalev A."/>
            <person name="Mihova T."/>
            <person name="Miller K."/>
            <person name="Mittelman R."/>
            <person name="Mlenga V."/>
            <person name="Mulrain L."/>
            <person name="Munson G."/>
            <person name="Navidi A."/>
            <person name="Naylor J."/>
            <person name="Nguyen T."/>
            <person name="Nguyen N."/>
            <person name="Nguyen C."/>
            <person name="Nguyen T."/>
            <person name="Nicol R."/>
            <person name="Norbu N."/>
            <person name="Norbu C."/>
            <person name="Novod N."/>
            <person name="Nyima T."/>
            <person name="Olandt P."/>
            <person name="O'Neill B."/>
            <person name="O'Neill K."/>
            <person name="Osman S."/>
            <person name="Oyono L."/>
            <person name="Patti C."/>
            <person name="Perrin D."/>
            <person name="Phunkhang P."/>
            <person name="Pierre F."/>
            <person name="Priest M."/>
            <person name="Rachupka A."/>
            <person name="Raghuraman S."/>
            <person name="Rameau R."/>
            <person name="Ray V."/>
            <person name="Raymond C."/>
            <person name="Rege F."/>
            <person name="Rise C."/>
            <person name="Rogers J."/>
            <person name="Rogov P."/>
            <person name="Sahalie J."/>
            <person name="Settipalli S."/>
            <person name="Sharpe T."/>
            <person name="Shea T."/>
            <person name="Sheehan M."/>
            <person name="Sherpa N."/>
            <person name="Shi J."/>
            <person name="Shih D."/>
            <person name="Sloan J."/>
            <person name="Smith C."/>
            <person name="Sparrow T."/>
            <person name="Stalker J."/>
            <person name="Stange-Thomann N."/>
            <person name="Stavropoulos S."/>
            <person name="Stone C."/>
            <person name="Stone S."/>
            <person name="Sykes S."/>
            <person name="Tchuinga P."/>
            <person name="Tenzing P."/>
            <person name="Tesfaye S."/>
            <person name="Thoulutsang D."/>
            <person name="Thoulutsang Y."/>
            <person name="Topham K."/>
            <person name="Topping I."/>
            <person name="Tsamla T."/>
            <person name="Vassiliev H."/>
            <person name="Venkataraman V."/>
            <person name="Vo A."/>
            <person name="Wangchuk T."/>
            <person name="Wangdi T."/>
            <person name="Weiand M."/>
            <person name="Wilkinson J."/>
            <person name="Wilson A."/>
            <person name="Yadav S."/>
            <person name="Yang S."/>
            <person name="Yang X."/>
            <person name="Young G."/>
            <person name="Yu Q."/>
            <person name="Zainoun J."/>
            <person name="Zembek L."/>
            <person name="Zimmer A."/>
            <person name="Lander E.S."/>
        </authorList>
    </citation>
    <scope>NUCLEOTIDE SEQUENCE [LARGE SCALE GENOMIC DNA]</scope>
    <source>
        <strain evidence="14">Boxer</strain>
    </source>
</reference>
<evidence type="ECO:0000256" key="6">
    <source>
        <dbReference type="ARBA" id="ARBA00023157"/>
    </source>
</evidence>
<dbReference type="FunFam" id="2.10.10.10:FF:000003">
    <property type="entry name" value="binder of sperm protein homolog 1"/>
    <property type="match status" value="1"/>
</dbReference>
<dbReference type="InterPro" id="IPR051666">
    <property type="entry name" value="SP_Capacitation_Regulator"/>
</dbReference>
<evidence type="ECO:0000256" key="3">
    <source>
        <dbReference type="ARBA" id="ARBA00022525"/>
    </source>
</evidence>
<reference evidence="16" key="2">
    <citation type="submission" date="2018-10" db="EMBL/GenBank/DDBJ databases">
        <title>De novo assembly of a Great Dane genome.</title>
        <authorList>
            <person name="Kidd J.M."/>
            <person name="Pendleton A.L."/>
            <person name="Shen F."/>
            <person name="Emery S."/>
        </authorList>
    </citation>
    <scope>NUCLEOTIDE SEQUENCE [LARGE SCALE GENOMIC DNA]</scope>
    <source>
        <strain evidence="16">Great Dane</strain>
    </source>
</reference>
<evidence type="ECO:0000256" key="4">
    <source>
        <dbReference type="ARBA" id="ARBA00022729"/>
    </source>
</evidence>
<dbReference type="Ensembl" id="ENSCAFT00030018767.1">
    <property type="protein sequence ID" value="ENSCAFP00030016380.1"/>
    <property type="gene ID" value="ENSCAFG00030010093.1"/>
</dbReference>
<keyword evidence="3" id="KW-0964">Secreted</keyword>
<comment type="subcellular location">
    <subcellularLocation>
        <location evidence="1">Secreted</location>
    </subcellularLocation>
</comment>
<dbReference type="AlphaFoldDB" id="A0A8C0Q3P2"/>
<dbReference type="InterPro" id="IPR013806">
    <property type="entry name" value="Kringle-like"/>
</dbReference>
<evidence type="ECO:0000256" key="7">
    <source>
        <dbReference type="ARBA" id="ARBA00023279"/>
    </source>
</evidence>
<dbReference type="Pfam" id="PF00040">
    <property type="entry name" value="fn2"/>
    <property type="match status" value="4"/>
</dbReference>
<evidence type="ECO:0000313" key="17">
    <source>
        <dbReference type="Proteomes" id="UP000002254"/>
    </source>
</evidence>
<dbReference type="InterPro" id="IPR036943">
    <property type="entry name" value="FN_type2_sf"/>
</dbReference>
<evidence type="ECO:0000313" key="15">
    <source>
        <dbReference type="Ensembl" id="ENSCAFP00030016380.1"/>
    </source>
</evidence>
<dbReference type="GO" id="GO:0005615">
    <property type="term" value="C:extracellular space"/>
    <property type="evidence" value="ECO:0007669"/>
    <property type="project" value="UniProtKB-ARBA"/>
</dbReference>
<dbReference type="PANTHER" id="PTHR22918:SF2">
    <property type="entry name" value="EPIDIDYMAL SPERM-BINDING PROTEIN 1"/>
    <property type="match status" value="1"/>
</dbReference>
<evidence type="ECO:0000256" key="11">
    <source>
        <dbReference type="PROSITE-ProRule" id="PRU00479"/>
    </source>
</evidence>
<feature type="domain" description="Fibronectin type-II" evidence="13">
    <location>
        <begin position="162"/>
        <end position="208"/>
    </location>
</feature>
<dbReference type="GO" id="GO:0007338">
    <property type="term" value="P:single fertilization"/>
    <property type="evidence" value="ECO:0007669"/>
    <property type="project" value="UniProtKB-KW"/>
</dbReference>
<dbReference type="CDD" id="cd00062">
    <property type="entry name" value="FN2"/>
    <property type="match status" value="3"/>
</dbReference>
<dbReference type="FunFam" id="2.10.10.10:FF:000005">
    <property type="entry name" value="Epididymal sperm binding protein 1"/>
    <property type="match status" value="1"/>
</dbReference>
<dbReference type="RefSeq" id="NP_001002931.1">
    <property type="nucleotide sequence ID" value="NM_001002931.2"/>
</dbReference>
<dbReference type="PROSITE" id="PS00023">
    <property type="entry name" value="FN2_1"/>
    <property type="match status" value="1"/>
</dbReference>
<name>A0A8C0Q3P2_CANLF</name>
<feature type="disulfide bond" evidence="11">
    <location>
        <begin position="234"/>
        <end position="261"/>
    </location>
</feature>
<dbReference type="CTD" id="64100"/>
<keyword evidence="12" id="KW-1133">Transmembrane helix</keyword>
<dbReference type="Proteomes" id="UP000694429">
    <property type="component" value="Chromosome 1"/>
</dbReference>
<evidence type="ECO:0000313" key="14">
    <source>
        <dbReference type="Ensembl" id="ENSCAFP00000032923.4"/>
    </source>
</evidence>
<proteinExistence type="inferred from homology"/>
<sequence>MQKKNYARIRNKRPVEMNPWSSYLLGWTTFLLYFYETSGKIPNLSSLGKHEFTKPWISIKEDQKDSCVFPFVYKGSSYFSCIKTNSFSPWCATRAVYNGQWKFCMADDYPRCIFPFIFRGKSHNSCITEGSFLRRLWCSVTSSFDENQQWKYCETNEYGGNSFSKPCIFPSIFRNSTIFECMEDENNKLWCPTTENMDEDGKWSLCADTRISSLVPGFPCHFPFSYKNKNYYNCIGKGTKENLTWCATSYNYDRDHTWVYC</sequence>
<accession>A0A8C0Q3P2</accession>
<evidence type="ECO:0000256" key="10">
    <source>
        <dbReference type="ARBA" id="ARBA00081097"/>
    </source>
</evidence>
<evidence type="ECO:0000313" key="16">
    <source>
        <dbReference type="Ensembl" id="ENSCAFP00040002992.1"/>
    </source>
</evidence>
<dbReference type="FunFam" id="2.10.10.10:FF:000008">
    <property type="entry name" value="Epididymal sperm-binding protein 1"/>
    <property type="match status" value="1"/>
</dbReference>
<feature type="disulfide bond" evidence="11">
    <location>
        <begin position="220"/>
        <end position="246"/>
    </location>
</feature>